<keyword evidence="2" id="KW-0808">Transferase</keyword>
<keyword evidence="7" id="KW-1185">Reference proteome</keyword>
<comment type="similarity">
    <text evidence="4">Belongs to the N(4)/N(6)-methyltransferase family.</text>
</comment>
<evidence type="ECO:0000256" key="1">
    <source>
        <dbReference type="ARBA" id="ARBA00022603"/>
    </source>
</evidence>
<dbReference type="Gene3D" id="3.40.50.150">
    <property type="entry name" value="Vaccinia Virus protein VP39"/>
    <property type="match status" value="2"/>
</dbReference>
<dbReference type="GO" id="GO:0009307">
    <property type="term" value="P:DNA restriction-modification system"/>
    <property type="evidence" value="ECO:0007669"/>
    <property type="project" value="UniProtKB-KW"/>
</dbReference>
<reference evidence="7" key="1">
    <citation type="submission" date="2015-05" db="EMBL/GenBank/DDBJ databases">
        <authorList>
            <consortium name="Pathogen Informatics"/>
        </authorList>
    </citation>
    <scope>NUCLEOTIDE SEQUENCE [LARGE SCALE GENOMIC DNA]</scope>
    <source>
        <strain evidence="7">T1-815</strain>
    </source>
</reference>
<dbReference type="InterPro" id="IPR002941">
    <property type="entry name" value="DNA_methylase_N4/N6"/>
</dbReference>
<dbReference type="PRINTS" id="PR00508">
    <property type="entry name" value="S21N4MTFRASE"/>
</dbReference>
<accession>A0A0M6WRA3</accession>
<dbReference type="EC" id="2.1.1.-" evidence="4"/>
<keyword evidence="1" id="KW-0489">Methyltransferase</keyword>
<dbReference type="GO" id="GO:0003677">
    <property type="term" value="F:DNA binding"/>
    <property type="evidence" value="ECO:0007669"/>
    <property type="project" value="InterPro"/>
</dbReference>
<feature type="domain" description="DNA methylase N-4/N-6" evidence="5">
    <location>
        <begin position="9"/>
        <end position="100"/>
    </location>
</feature>
<evidence type="ECO:0000256" key="2">
    <source>
        <dbReference type="ARBA" id="ARBA00022679"/>
    </source>
</evidence>
<dbReference type="PANTHER" id="PTHR14911">
    <property type="entry name" value="THUMP DOMAIN-CONTAINING"/>
    <property type="match status" value="1"/>
</dbReference>
<dbReference type="CDD" id="cd02440">
    <property type="entry name" value="AdoMet_MTases"/>
    <property type="match status" value="1"/>
</dbReference>
<dbReference type="SUPFAM" id="SSF53335">
    <property type="entry name" value="S-adenosyl-L-methionine-dependent methyltransferases"/>
    <property type="match status" value="2"/>
</dbReference>
<keyword evidence="3" id="KW-0680">Restriction system</keyword>
<evidence type="ECO:0000256" key="4">
    <source>
        <dbReference type="RuleBase" id="RU362026"/>
    </source>
</evidence>
<name>A0A0M6WRA3_9FIRM</name>
<dbReference type="Pfam" id="PF01555">
    <property type="entry name" value="N6_N4_Mtase"/>
    <property type="match status" value="2"/>
</dbReference>
<dbReference type="GO" id="GO:0008170">
    <property type="term" value="F:N-methyltransferase activity"/>
    <property type="evidence" value="ECO:0007669"/>
    <property type="project" value="InterPro"/>
</dbReference>
<protein>
    <recommendedName>
        <fullName evidence="4">Methyltransferase</fullName>
        <ecNumber evidence="4">2.1.1.-</ecNumber>
    </recommendedName>
</protein>
<dbReference type="AlphaFoldDB" id="A0A0M6WRA3"/>
<evidence type="ECO:0000256" key="3">
    <source>
        <dbReference type="ARBA" id="ARBA00022747"/>
    </source>
</evidence>
<dbReference type="GO" id="GO:0030488">
    <property type="term" value="P:tRNA methylation"/>
    <property type="evidence" value="ECO:0007669"/>
    <property type="project" value="TreeGrafter"/>
</dbReference>
<dbReference type="GO" id="GO:0016423">
    <property type="term" value="F:tRNA (guanine) methyltransferase activity"/>
    <property type="evidence" value="ECO:0007669"/>
    <property type="project" value="TreeGrafter"/>
</dbReference>
<dbReference type="InterPro" id="IPR029063">
    <property type="entry name" value="SAM-dependent_MTases_sf"/>
</dbReference>
<sequence length="252" mass="29178">MYKSIKKKEAWLISLQPNNFKLEPTTVWSFPDRGSWATHSGKYRGNWSPYVPRNLILRYSNPGEWVLDQFMGSGTTLVEAKLLNRHAVGIDINPQSVSISETNLQFQCETSSKIFTRNGNATDLHFIKDSRIDFICTHPPYANIIKYSKGIEGDISLHGVESFLNEMNKVANEAYRVLKKGKMCAVMIGDVRKYGKVIPLGFRMMECFLRAGFTNKEIIIKEQHNCRYTDYWEKQNNNFLILAHEYIFVFQK</sequence>
<gene>
    <name evidence="6" type="ORF">T1815_22731</name>
</gene>
<dbReference type="RefSeq" id="WP_081023711.1">
    <property type="nucleotide sequence ID" value="NZ_CVRQ01000025.1"/>
</dbReference>
<evidence type="ECO:0000313" key="6">
    <source>
        <dbReference type="EMBL" id="CRL40201.1"/>
    </source>
</evidence>
<feature type="domain" description="DNA methylase N-4/N-6" evidence="5">
    <location>
        <begin position="132"/>
        <end position="252"/>
    </location>
</feature>
<proteinExistence type="inferred from homology"/>
<evidence type="ECO:0000259" key="5">
    <source>
        <dbReference type="Pfam" id="PF01555"/>
    </source>
</evidence>
<dbReference type="Proteomes" id="UP000049472">
    <property type="component" value="Unassembled WGS sequence"/>
</dbReference>
<dbReference type="InterPro" id="IPR001091">
    <property type="entry name" value="RM_Methyltransferase"/>
</dbReference>
<dbReference type="EMBL" id="CVRQ01000025">
    <property type="protein sequence ID" value="CRL40201.1"/>
    <property type="molecule type" value="Genomic_DNA"/>
</dbReference>
<dbReference type="PANTHER" id="PTHR14911:SF13">
    <property type="entry name" value="TRNA (GUANINE(6)-N2)-METHYLTRANSFERASE THUMP3"/>
    <property type="match status" value="1"/>
</dbReference>
<organism evidence="6 7">
    <name type="scientific">Agathobacter rectalis</name>
    <dbReference type="NCBI Taxonomy" id="39491"/>
    <lineage>
        <taxon>Bacteria</taxon>
        <taxon>Bacillati</taxon>
        <taxon>Bacillota</taxon>
        <taxon>Clostridia</taxon>
        <taxon>Lachnospirales</taxon>
        <taxon>Lachnospiraceae</taxon>
        <taxon>Agathobacter</taxon>
    </lineage>
</organism>
<evidence type="ECO:0000313" key="7">
    <source>
        <dbReference type="Proteomes" id="UP000049472"/>
    </source>
</evidence>